<dbReference type="EMBL" id="JBHLTR010000002">
    <property type="protein sequence ID" value="MFC0557605.1"/>
    <property type="molecule type" value="Genomic_DNA"/>
</dbReference>
<proteinExistence type="predicted"/>
<name>A0ABV6N9Z6_9BACI</name>
<dbReference type="InterPro" id="IPR011033">
    <property type="entry name" value="PRC_barrel-like_sf"/>
</dbReference>
<evidence type="ECO:0000313" key="2">
    <source>
        <dbReference type="EMBL" id="MFC0557605.1"/>
    </source>
</evidence>
<dbReference type="Gene3D" id="3.90.50.10">
    <property type="entry name" value="Photosynthetic Reaction Center, subunit H, domain 2"/>
    <property type="match status" value="2"/>
</dbReference>
<keyword evidence="3" id="KW-1185">Reference proteome</keyword>
<dbReference type="RefSeq" id="WP_273845269.1">
    <property type="nucleotide sequence ID" value="NZ_JAQQWT010000012.1"/>
</dbReference>
<accession>A0ABV6N9Z6</accession>
<dbReference type="InterPro" id="IPR014747">
    <property type="entry name" value="Bac_photo_RC_H_C"/>
</dbReference>
<dbReference type="SUPFAM" id="SSF50346">
    <property type="entry name" value="PRC-barrel domain"/>
    <property type="match status" value="2"/>
</dbReference>
<dbReference type="Proteomes" id="UP001589833">
    <property type="component" value="Unassembled WGS sequence"/>
</dbReference>
<reference evidence="2 3" key="1">
    <citation type="submission" date="2024-09" db="EMBL/GenBank/DDBJ databases">
        <authorList>
            <person name="Sun Q."/>
            <person name="Mori K."/>
        </authorList>
    </citation>
    <scope>NUCLEOTIDE SEQUENCE [LARGE SCALE GENOMIC DNA]</scope>
    <source>
        <strain evidence="2 3">NCAIM B.02301</strain>
    </source>
</reference>
<evidence type="ECO:0000259" key="1">
    <source>
        <dbReference type="Pfam" id="PF05239"/>
    </source>
</evidence>
<organism evidence="2 3">
    <name type="scientific">Halalkalibacter alkalisediminis</name>
    <dbReference type="NCBI Taxonomy" id="935616"/>
    <lineage>
        <taxon>Bacteria</taxon>
        <taxon>Bacillati</taxon>
        <taxon>Bacillota</taxon>
        <taxon>Bacilli</taxon>
        <taxon>Bacillales</taxon>
        <taxon>Bacillaceae</taxon>
        <taxon>Halalkalibacter</taxon>
    </lineage>
</organism>
<gene>
    <name evidence="2" type="ORF">ACFFH4_00875</name>
</gene>
<evidence type="ECO:0000313" key="3">
    <source>
        <dbReference type="Proteomes" id="UP001589833"/>
    </source>
</evidence>
<protein>
    <submittedName>
        <fullName evidence="2">PRC-barrel domain-containing protein</fullName>
    </submittedName>
</protein>
<comment type="caution">
    <text evidence="2">The sequence shown here is derived from an EMBL/GenBank/DDBJ whole genome shotgun (WGS) entry which is preliminary data.</text>
</comment>
<dbReference type="InterPro" id="IPR027275">
    <property type="entry name" value="PRC-brl_dom"/>
</dbReference>
<feature type="domain" description="PRC-barrel" evidence="1">
    <location>
        <begin position="3"/>
        <end position="76"/>
    </location>
</feature>
<sequence>MLYKTNLVESCVVQATDGELGKIKDLYFDSDNWVIRYMVIDTQKWLPGRKVLVSPSSFDRVDVKNKKISIFASKQQIESSPTIEEHQPLSRKNEIDLHQYYGWSPYWIGSGLTGMGHVPTAVELREESLPYQDYDEADPSLRSVSKIKGQLTGFKVFGIDSKLGNVIDFAIDDHSWAIHSLIVDTGTWLPGRKVALDTDAIESIDWVNKEFKTNLTSEDVERNASTTDSISEFAELPIDKLSKK</sequence>
<dbReference type="Pfam" id="PF05239">
    <property type="entry name" value="PRC"/>
    <property type="match status" value="1"/>
</dbReference>